<gene>
    <name evidence="3" type="ORF">M0L44_10875</name>
</gene>
<protein>
    <recommendedName>
        <fullName evidence="5">DUF4124 domain-containing protein</fullName>
    </recommendedName>
</protein>
<proteinExistence type="predicted"/>
<evidence type="ECO:0000313" key="3">
    <source>
        <dbReference type="EMBL" id="MCO5977214.1"/>
    </source>
</evidence>
<evidence type="ECO:0000256" key="1">
    <source>
        <dbReference type="SAM" id="MobiDB-lite"/>
    </source>
</evidence>
<evidence type="ECO:0000256" key="2">
    <source>
        <dbReference type="SAM" id="SignalP"/>
    </source>
</evidence>
<feature type="compositionally biased region" description="Polar residues" evidence="1">
    <location>
        <begin position="99"/>
        <end position="118"/>
    </location>
</feature>
<keyword evidence="4" id="KW-1185">Reference proteome</keyword>
<dbReference type="Proteomes" id="UP001204851">
    <property type="component" value="Unassembled WGS sequence"/>
</dbReference>
<name>A0ABT1BLX3_9BURK</name>
<feature type="region of interest" description="Disordered" evidence="1">
    <location>
        <begin position="71"/>
        <end position="178"/>
    </location>
</feature>
<evidence type="ECO:0008006" key="5">
    <source>
        <dbReference type="Google" id="ProtNLM"/>
    </source>
</evidence>
<feature type="chain" id="PRO_5045838854" description="DUF4124 domain-containing protein" evidence="2">
    <location>
        <begin position="27"/>
        <end position="178"/>
    </location>
</feature>
<reference evidence="3 4" key="1">
    <citation type="submission" date="2022-06" db="EMBL/GenBank/DDBJ databases">
        <title>Ideonella sp. NS12-5 Genome sequencing and assembly.</title>
        <authorList>
            <person name="Jung Y."/>
        </authorList>
    </citation>
    <scope>NUCLEOTIDE SEQUENCE [LARGE SCALE GENOMIC DNA]</scope>
    <source>
        <strain evidence="3 4">NS12-5</strain>
    </source>
</reference>
<feature type="compositionally biased region" description="Basic and acidic residues" evidence="1">
    <location>
        <begin position="75"/>
        <end position="95"/>
    </location>
</feature>
<keyword evidence="2" id="KW-0732">Signal</keyword>
<dbReference type="EMBL" id="JAMXMC010000006">
    <property type="protein sequence ID" value="MCO5977214.1"/>
    <property type="molecule type" value="Genomic_DNA"/>
</dbReference>
<sequence>MNTARPLTVLSLLGALTLLFSTGAQATVYRCGQTYQQTPCEGGKPVDLPAGPSPAEVEAAQARAAATRQWADGMTEDRLAHEKTVAKARREERVARKAGTSSGAPQTAETSAGTTGSCTEAPVRHAGAVSEAEARRARRAATRCKAQAAYAALPASSPTPKADTARQPQPASAATRGR</sequence>
<comment type="caution">
    <text evidence="3">The sequence shown here is derived from an EMBL/GenBank/DDBJ whole genome shotgun (WGS) entry which is preliminary data.</text>
</comment>
<organism evidence="3 4">
    <name type="scientific">Ideonella oryzae</name>
    <dbReference type="NCBI Taxonomy" id="2937441"/>
    <lineage>
        <taxon>Bacteria</taxon>
        <taxon>Pseudomonadati</taxon>
        <taxon>Pseudomonadota</taxon>
        <taxon>Betaproteobacteria</taxon>
        <taxon>Burkholderiales</taxon>
        <taxon>Sphaerotilaceae</taxon>
        <taxon>Ideonella</taxon>
    </lineage>
</organism>
<accession>A0ABT1BLX3</accession>
<dbReference type="RefSeq" id="WP_252769738.1">
    <property type="nucleotide sequence ID" value="NZ_JAMXMC010000006.1"/>
</dbReference>
<feature type="signal peptide" evidence="2">
    <location>
        <begin position="1"/>
        <end position="26"/>
    </location>
</feature>
<evidence type="ECO:0000313" key="4">
    <source>
        <dbReference type="Proteomes" id="UP001204851"/>
    </source>
</evidence>
<feature type="compositionally biased region" description="Low complexity" evidence="1">
    <location>
        <begin position="143"/>
        <end position="155"/>
    </location>
</feature>